<dbReference type="EMBL" id="DS989875">
    <property type="protein sequence ID" value="EDX71221.1"/>
    <property type="molecule type" value="Genomic_DNA"/>
</dbReference>
<dbReference type="Proteomes" id="UP000003835">
    <property type="component" value="Unassembled WGS sequence"/>
</dbReference>
<evidence type="ECO:0000313" key="2">
    <source>
        <dbReference type="Proteomes" id="UP000003835"/>
    </source>
</evidence>
<reference evidence="1 2" key="1">
    <citation type="submission" date="2008-07" db="EMBL/GenBank/DDBJ databases">
        <authorList>
            <person name="Tandeau de Marsac N."/>
            <person name="Ferriera S."/>
            <person name="Johnson J."/>
            <person name="Kravitz S."/>
            <person name="Beeson K."/>
            <person name="Sutton G."/>
            <person name="Rogers Y.-H."/>
            <person name="Friedman R."/>
            <person name="Frazier M."/>
            <person name="Venter J.C."/>
        </authorList>
    </citation>
    <scope>NUCLEOTIDE SEQUENCE [LARGE SCALE GENOMIC DNA]</scope>
    <source>
        <strain evidence="1 2">PCC 7420</strain>
    </source>
</reference>
<dbReference type="AlphaFoldDB" id="B4W3N4"/>
<sequence>MIIELMSPSTAAMDTGVKKDIHQLEGLGEVVLEVESLEEFINQSS</sequence>
<dbReference type="HOGENOM" id="CLU_3198452_0_0_3"/>
<gene>
    <name evidence="1" type="ORF">MC7420_2782</name>
</gene>
<organism evidence="1 2">
    <name type="scientific">Coleofasciculus chthonoplastes PCC 7420</name>
    <dbReference type="NCBI Taxonomy" id="118168"/>
    <lineage>
        <taxon>Bacteria</taxon>
        <taxon>Bacillati</taxon>
        <taxon>Cyanobacteriota</taxon>
        <taxon>Cyanophyceae</taxon>
        <taxon>Coleofasciculales</taxon>
        <taxon>Coleofasciculaceae</taxon>
        <taxon>Coleofasciculus</taxon>
    </lineage>
</organism>
<accession>B4W3N4</accession>
<proteinExistence type="predicted"/>
<evidence type="ECO:0000313" key="1">
    <source>
        <dbReference type="EMBL" id="EDX71221.1"/>
    </source>
</evidence>
<protein>
    <submittedName>
        <fullName evidence="1">Uncharacterized protein</fullName>
    </submittedName>
</protein>
<name>B4W3N4_9CYAN</name>
<keyword evidence="2" id="KW-1185">Reference proteome</keyword>